<keyword evidence="11" id="KW-1185">Reference proteome</keyword>
<keyword evidence="7" id="KW-1133">Transmembrane helix</keyword>
<dbReference type="SUPFAM" id="SSF55874">
    <property type="entry name" value="ATPase domain of HSP90 chaperone/DNA topoisomerase II/histidine kinase"/>
    <property type="match status" value="1"/>
</dbReference>
<evidence type="ECO:0000256" key="6">
    <source>
        <dbReference type="SAM" id="Coils"/>
    </source>
</evidence>
<dbReference type="Gene3D" id="3.30.565.10">
    <property type="entry name" value="Histidine kinase-like ATPase, C-terminal domain"/>
    <property type="match status" value="1"/>
</dbReference>
<comment type="catalytic activity">
    <reaction evidence="1">
        <text>ATP + protein L-histidine = ADP + protein N-phospho-L-histidine.</text>
        <dbReference type="EC" id="2.7.13.3"/>
    </reaction>
</comment>
<dbReference type="InterPro" id="IPR019734">
    <property type="entry name" value="TPR_rpt"/>
</dbReference>
<feature type="modified residue" description="4-aspartylphosphate" evidence="5">
    <location>
        <position position="664"/>
    </location>
</feature>
<feature type="domain" description="Response regulatory" evidence="9">
    <location>
        <begin position="615"/>
        <end position="729"/>
    </location>
</feature>
<dbReference type="SUPFAM" id="SSF48452">
    <property type="entry name" value="TPR-like"/>
    <property type="match status" value="1"/>
</dbReference>
<dbReference type="InterPro" id="IPR003661">
    <property type="entry name" value="HisK_dim/P_dom"/>
</dbReference>
<dbReference type="SMART" id="SM00388">
    <property type="entry name" value="HisKA"/>
    <property type="match status" value="1"/>
</dbReference>
<evidence type="ECO:0000259" key="9">
    <source>
        <dbReference type="PROSITE" id="PS50110"/>
    </source>
</evidence>
<evidence type="ECO:0000256" key="2">
    <source>
        <dbReference type="ARBA" id="ARBA00012438"/>
    </source>
</evidence>
<dbReference type="PRINTS" id="PR00344">
    <property type="entry name" value="BCTRLSENSOR"/>
</dbReference>
<dbReference type="Pfam" id="PF00072">
    <property type="entry name" value="Response_reg"/>
    <property type="match status" value="1"/>
</dbReference>
<dbReference type="PANTHER" id="PTHR45339">
    <property type="entry name" value="HYBRID SIGNAL TRANSDUCTION HISTIDINE KINASE J"/>
    <property type="match status" value="1"/>
</dbReference>
<evidence type="ECO:0000256" key="7">
    <source>
        <dbReference type="SAM" id="Phobius"/>
    </source>
</evidence>
<evidence type="ECO:0000259" key="8">
    <source>
        <dbReference type="PROSITE" id="PS50109"/>
    </source>
</evidence>
<dbReference type="Proteomes" id="UP001597459">
    <property type="component" value="Unassembled WGS sequence"/>
</dbReference>
<dbReference type="Pfam" id="PF00512">
    <property type="entry name" value="HisKA"/>
    <property type="match status" value="1"/>
</dbReference>
<evidence type="ECO:0000256" key="1">
    <source>
        <dbReference type="ARBA" id="ARBA00000085"/>
    </source>
</evidence>
<dbReference type="InterPro" id="IPR001789">
    <property type="entry name" value="Sig_transdc_resp-reg_receiver"/>
</dbReference>
<dbReference type="GO" id="GO:0005524">
    <property type="term" value="F:ATP binding"/>
    <property type="evidence" value="ECO:0007669"/>
    <property type="project" value="UniProtKB-KW"/>
</dbReference>
<dbReference type="SUPFAM" id="SSF52172">
    <property type="entry name" value="CheY-like"/>
    <property type="match status" value="1"/>
</dbReference>
<dbReference type="Gene3D" id="1.10.287.130">
    <property type="match status" value="1"/>
</dbReference>
<dbReference type="InterPro" id="IPR036890">
    <property type="entry name" value="HATPase_C_sf"/>
</dbReference>
<dbReference type="SMART" id="SM00028">
    <property type="entry name" value="TPR"/>
    <property type="match status" value="3"/>
</dbReference>
<accession>A0ABW5NDI2</accession>
<dbReference type="SMART" id="SM00387">
    <property type="entry name" value="HATPase_c"/>
    <property type="match status" value="1"/>
</dbReference>
<dbReference type="EC" id="2.7.13.3" evidence="2"/>
<proteinExistence type="predicted"/>
<dbReference type="CDD" id="cd00082">
    <property type="entry name" value="HisKA"/>
    <property type="match status" value="1"/>
</dbReference>
<dbReference type="InterPro" id="IPR036097">
    <property type="entry name" value="HisK_dim/P_sf"/>
</dbReference>
<dbReference type="CDD" id="cd16922">
    <property type="entry name" value="HATPase_EvgS-ArcB-TorS-like"/>
    <property type="match status" value="1"/>
</dbReference>
<dbReference type="InterPro" id="IPR003594">
    <property type="entry name" value="HATPase_dom"/>
</dbReference>
<keyword evidence="10" id="KW-0067">ATP-binding</keyword>
<dbReference type="EMBL" id="JBHULX010000039">
    <property type="protein sequence ID" value="MFD2593112.1"/>
    <property type="molecule type" value="Genomic_DNA"/>
</dbReference>
<evidence type="ECO:0000313" key="11">
    <source>
        <dbReference type="Proteomes" id="UP001597459"/>
    </source>
</evidence>
<dbReference type="InterPro" id="IPR011006">
    <property type="entry name" value="CheY-like_superfamily"/>
</dbReference>
<dbReference type="CDD" id="cd17546">
    <property type="entry name" value="REC_hyHK_CKI1_RcsC-like"/>
    <property type="match status" value="1"/>
</dbReference>
<sequence length="734" mass="84932">MKRNLRRILMVTYLVFYSFFAAVAQKKPTHVVNDSLQKLIERSHILIEEYRIKESIDYAIKATNYAYEINSDYYKSRAYFLLGTNYEVLVDFKSSEKNYRKALRYAELAKDSTLILWNLNGLGNVYSDGYNNLEESLKFYNRAREIGRSVDDSYQYATPLINLAWTYIDRKEFDKAYAYLLEADKLLKLIGDDSMFCNVKYLFGRYYMSKKKLAIAKKCFNEAIEMARKNDMLIELSDVYKARSELYFNQGDYKNAYYDLKTYEHFKDRLYNKEQLKQIEIAKVSFSVAEYERELESAKKEKNYQASVARNNRSINVISVVGLISLLGAVFFFNKVYRSEKKLSEVLKEKNQELIEAKKEAEKLTLMKSQFISTVSHELRTPLYGVVGITSLLLEDNRVLGKHRKLLDSLKFSGDYLLNLVNNVLQISKIESKKIKLTETPTNILKLSRNLLNSFEYQAKSKNNELVLEVSEDIPKSLMVDSLRLSEILVNLIGNASKFTDDGKIWLRINTQSVTDTHAVLKFEVEDNGVGIPEDKKEYVFEKFSQIHSKTNTSEGTGLGLSIVKNLLKTMNSDIHLESCEGKGTKFFFDIELKIVAEKEEPDNIEVSREVERKKILVAEDNKINQIVTQNLLKIIGYECVIVENGFNAKRMVEEYDFDLVLMDLNMPYMDGVEATKQIREFNTSIPIIALTASELGEVQEECFEIGMNDIINKPLNKDDLKNIILKNLSLQRE</sequence>
<keyword evidence="3 5" id="KW-0597">Phosphoprotein</keyword>
<protein>
    <recommendedName>
        <fullName evidence="2">histidine kinase</fullName>
        <ecNumber evidence="2">2.7.13.3</ecNumber>
    </recommendedName>
</protein>
<keyword evidence="6" id="KW-0175">Coiled coil</keyword>
<dbReference type="SMART" id="SM00448">
    <property type="entry name" value="REC"/>
    <property type="match status" value="1"/>
</dbReference>
<feature type="coiled-coil region" evidence="6">
    <location>
        <begin position="340"/>
        <end position="367"/>
    </location>
</feature>
<dbReference type="InterPro" id="IPR011990">
    <property type="entry name" value="TPR-like_helical_dom_sf"/>
</dbReference>
<name>A0ABW5NDI2_9FLAO</name>
<dbReference type="SUPFAM" id="SSF47384">
    <property type="entry name" value="Homodimeric domain of signal transducing histidine kinase"/>
    <property type="match status" value="1"/>
</dbReference>
<evidence type="ECO:0000256" key="3">
    <source>
        <dbReference type="ARBA" id="ARBA00022553"/>
    </source>
</evidence>
<dbReference type="Gene3D" id="1.25.40.10">
    <property type="entry name" value="Tetratricopeptide repeat domain"/>
    <property type="match status" value="1"/>
</dbReference>
<dbReference type="RefSeq" id="WP_176029918.1">
    <property type="nucleotide sequence ID" value="NZ_JBHSJV010000001.1"/>
</dbReference>
<keyword evidence="4" id="KW-0902">Two-component regulatory system</keyword>
<dbReference type="InterPro" id="IPR005467">
    <property type="entry name" value="His_kinase_dom"/>
</dbReference>
<gene>
    <name evidence="10" type="ORF">ACFSTE_19900</name>
</gene>
<dbReference type="Pfam" id="PF02518">
    <property type="entry name" value="HATPase_c"/>
    <property type="match status" value="1"/>
</dbReference>
<evidence type="ECO:0000256" key="4">
    <source>
        <dbReference type="ARBA" id="ARBA00023012"/>
    </source>
</evidence>
<keyword evidence="10" id="KW-0547">Nucleotide-binding</keyword>
<dbReference type="InterPro" id="IPR004358">
    <property type="entry name" value="Sig_transdc_His_kin-like_C"/>
</dbReference>
<evidence type="ECO:0000256" key="5">
    <source>
        <dbReference type="PROSITE-ProRule" id="PRU00169"/>
    </source>
</evidence>
<feature type="transmembrane region" description="Helical" evidence="7">
    <location>
        <begin position="315"/>
        <end position="333"/>
    </location>
</feature>
<reference evidence="11" key="1">
    <citation type="journal article" date="2019" name="Int. J. Syst. Evol. Microbiol.">
        <title>The Global Catalogue of Microorganisms (GCM) 10K type strain sequencing project: providing services to taxonomists for standard genome sequencing and annotation.</title>
        <authorList>
            <consortium name="The Broad Institute Genomics Platform"/>
            <consortium name="The Broad Institute Genome Sequencing Center for Infectious Disease"/>
            <person name="Wu L."/>
            <person name="Ma J."/>
        </authorList>
    </citation>
    <scope>NUCLEOTIDE SEQUENCE [LARGE SCALE GENOMIC DNA]</scope>
    <source>
        <strain evidence="11">KCTC 42423</strain>
    </source>
</reference>
<dbReference type="PROSITE" id="PS50109">
    <property type="entry name" value="HIS_KIN"/>
    <property type="match status" value="1"/>
</dbReference>
<dbReference type="Gene3D" id="3.40.50.2300">
    <property type="match status" value="1"/>
</dbReference>
<keyword evidence="7" id="KW-0812">Transmembrane</keyword>
<dbReference type="PROSITE" id="PS50110">
    <property type="entry name" value="RESPONSE_REGULATORY"/>
    <property type="match status" value="1"/>
</dbReference>
<comment type="caution">
    <text evidence="10">The sequence shown here is derived from an EMBL/GenBank/DDBJ whole genome shotgun (WGS) entry which is preliminary data.</text>
</comment>
<feature type="domain" description="Histidine kinase" evidence="8">
    <location>
        <begin position="374"/>
        <end position="595"/>
    </location>
</feature>
<dbReference type="Pfam" id="PF13424">
    <property type="entry name" value="TPR_12"/>
    <property type="match status" value="1"/>
</dbReference>
<organism evidence="10 11">
    <name type="scientific">Aquimarina hainanensis</name>
    <dbReference type="NCBI Taxonomy" id="1578017"/>
    <lineage>
        <taxon>Bacteria</taxon>
        <taxon>Pseudomonadati</taxon>
        <taxon>Bacteroidota</taxon>
        <taxon>Flavobacteriia</taxon>
        <taxon>Flavobacteriales</taxon>
        <taxon>Flavobacteriaceae</taxon>
        <taxon>Aquimarina</taxon>
    </lineage>
</organism>
<evidence type="ECO:0000313" key="10">
    <source>
        <dbReference type="EMBL" id="MFD2593112.1"/>
    </source>
</evidence>
<keyword evidence="7" id="KW-0472">Membrane</keyword>
<dbReference type="PANTHER" id="PTHR45339:SF1">
    <property type="entry name" value="HYBRID SIGNAL TRANSDUCTION HISTIDINE KINASE J"/>
    <property type="match status" value="1"/>
</dbReference>